<keyword evidence="4 7" id="KW-1133">Transmembrane helix</keyword>
<dbReference type="GO" id="GO:0005886">
    <property type="term" value="C:plasma membrane"/>
    <property type="evidence" value="ECO:0007669"/>
    <property type="project" value="TreeGrafter"/>
</dbReference>
<evidence type="ECO:0000256" key="5">
    <source>
        <dbReference type="ARBA" id="ARBA00023136"/>
    </source>
</evidence>
<keyword evidence="3 6" id="KW-0812">Transmembrane</keyword>
<feature type="transmembrane region" description="Helical" evidence="7">
    <location>
        <begin position="236"/>
        <end position="256"/>
    </location>
</feature>
<gene>
    <name evidence="8" type="ORF">AAND1436_LOCUS44516</name>
    <name evidence="9" type="ORF">AAND1436_LOCUS44517</name>
</gene>
<evidence type="ECO:0000256" key="2">
    <source>
        <dbReference type="ARBA" id="ARBA00006175"/>
    </source>
</evidence>
<dbReference type="EMBL" id="HBGQ01093242">
    <property type="protein sequence ID" value="CAD9530521.1"/>
    <property type="molecule type" value="Transcribed_RNA"/>
</dbReference>
<sequence>MAATKSVKLLTAACLAEFLAMLLFVVFACGTAMGIDGNRASQTSSGGTGDSSETGMTSKLPSWIIMLSLAFGLTITVLVYSTAHISGGHVNCAVTWGLVLTGNCPIIEGVAYFFSQMLGSLCGAFILLAIYPASMDMTKGVGSNGLAEGWYTGNALLGEIMGTFLLMMAVLQTACNPDSASIRAQAPVAIGFAVFMAHAVLLPIDGCSINPTRSFGPAVAAKIRYGGESEAFKSMWIFWVGPIIGASLAALVYKVFRALADTPATGKGQLEENEVADQATV</sequence>
<name>A0A6U6X151_9DINO</name>
<organism evidence="9">
    <name type="scientific">Alexandrium andersonii</name>
    <dbReference type="NCBI Taxonomy" id="327968"/>
    <lineage>
        <taxon>Eukaryota</taxon>
        <taxon>Sar</taxon>
        <taxon>Alveolata</taxon>
        <taxon>Dinophyceae</taxon>
        <taxon>Gonyaulacales</taxon>
        <taxon>Pyrocystaceae</taxon>
        <taxon>Alexandrium</taxon>
    </lineage>
</organism>
<feature type="transmembrane region" description="Helical" evidence="7">
    <location>
        <begin position="60"/>
        <end position="80"/>
    </location>
</feature>
<dbReference type="PANTHER" id="PTHR19139:SF199">
    <property type="entry name" value="MIP17260P"/>
    <property type="match status" value="1"/>
</dbReference>
<dbReference type="GO" id="GO:0015250">
    <property type="term" value="F:water channel activity"/>
    <property type="evidence" value="ECO:0007669"/>
    <property type="project" value="TreeGrafter"/>
</dbReference>
<keyword evidence="5 7" id="KW-0472">Membrane</keyword>
<evidence type="ECO:0000256" key="6">
    <source>
        <dbReference type="RuleBase" id="RU000477"/>
    </source>
</evidence>
<evidence type="ECO:0000313" key="9">
    <source>
        <dbReference type="EMBL" id="CAD9530524.1"/>
    </source>
</evidence>
<reference evidence="9" key="1">
    <citation type="submission" date="2021-01" db="EMBL/GenBank/DDBJ databases">
        <authorList>
            <person name="Corre E."/>
            <person name="Pelletier E."/>
            <person name="Niang G."/>
            <person name="Scheremetjew M."/>
            <person name="Finn R."/>
            <person name="Kale V."/>
            <person name="Holt S."/>
            <person name="Cochrane G."/>
            <person name="Meng A."/>
            <person name="Brown T."/>
            <person name="Cohen L."/>
        </authorList>
    </citation>
    <scope>NUCLEOTIDE SEQUENCE</scope>
    <source>
        <strain evidence="9">CCMP2222</strain>
    </source>
</reference>
<dbReference type="PANTHER" id="PTHR19139">
    <property type="entry name" value="AQUAPORIN TRANSPORTER"/>
    <property type="match status" value="1"/>
</dbReference>
<evidence type="ECO:0000256" key="1">
    <source>
        <dbReference type="ARBA" id="ARBA00004141"/>
    </source>
</evidence>
<evidence type="ECO:0000256" key="3">
    <source>
        <dbReference type="ARBA" id="ARBA00022692"/>
    </source>
</evidence>
<dbReference type="Gene3D" id="1.20.1080.10">
    <property type="entry name" value="Glycerol uptake facilitator protein"/>
    <property type="match status" value="1"/>
</dbReference>
<evidence type="ECO:0000256" key="4">
    <source>
        <dbReference type="ARBA" id="ARBA00022989"/>
    </source>
</evidence>
<feature type="transmembrane region" description="Helical" evidence="7">
    <location>
        <begin position="151"/>
        <end position="174"/>
    </location>
</feature>
<dbReference type="InterPro" id="IPR000425">
    <property type="entry name" value="MIP"/>
</dbReference>
<dbReference type="AlphaFoldDB" id="A0A6U6X151"/>
<keyword evidence="6" id="KW-0813">Transport</keyword>
<feature type="transmembrane region" description="Helical" evidence="7">
    <location>
        <begin position="186"/>
        <end position="204"/>
    </location>
</feature>
<evidence type="ECO:0000256" key="7">
    <source>
        <dbReference type="SAM" id="Phobius"/>
    </source>
</evidence>
<dbReference type="Pfam" id="PF00230">
    <property type="entry name" value="MIP"/>
    <property type="match status" value="1"/>
</dbReference>
<feature type="transmembrane region" description="Helical" evidence="7">
    <location>
        <begin position="110"/>
        <end position="131"/>
    </location>
</feature>
<dbReference type="InterPro" id="IPR034294">
    <property type="entry name" value="Aquaporin_transptr"/>
</dbReference>
<evidence type="ECO:0000313" key="8">
    <source>
        <dbReference type="EMBL" id="CAD9530521.1"/>
    </source>
</evidence>
<dbReference type="SUPFAM" id="SSF81338">
    <property type="entry name" value="Aquaporin-like"/>
    <property type="match status" value="1"/>
</dbReference>
<dbReference type="PROSITE" id="PS51257">
    <property type="entry name" value="PROKAR_LIPOPROTEIN"/>
    <property type="match status" value="1"/>
</dbReference>
<protein>
    <recommendedName>
        <fullName evidence="10">Aquaporin</fullName>
    </recommendedName>
</protein>
<accession>A0A6U6X151</accession>
<comment type="subcellular location">
    <subcellularLocation>
        <location evidence="1">Membrane</location>
        <topology evidence="1">Multi-pass membrane protein</topology>
    </subcellularLocation>
</comment>
<dbReference type="PRINTS" id="PR00783">
    <property type="entry name" value="MINTRINSICP"/>
</dbReference>
<proteinExistence type="inferred from homology"/>
<dbReference type="InterPro" id="IPR023271">
    <property type="entry name" value="Aquaporin-like"/>
</dbReference>
<comment type="similarity">
    <text evidence="2 6">Belongs to the MIP/aquaporin (TC 1.A.8) family.</text>
</comment>
<dbReference type="EMBL" id="HBGQ01093243">
    <property type="protein sequence ID" value="CAD9530524.1"/>
    <property type="molecule type" value="Transcribed_RNA"/>
</dbReference>
<evidence type="ECO:0008006" key="10">
    <source>
        <dbReference type="Google" id="ProtNLM"/>
    </source>
</evidence>